<evidence type="ECO:0000313" key="1">
    <source>
        <dbReference type="EMBL" id="KAE8544386.1"/>
    </source>
</evidence>
<dbReference type="EMBL" id="WBMP01000017">
    <property type="protein sequence ID" value="KAE8544386.1"/>
    <property type="molecule type" value="Genomic_DNA"/>
</dbReference>
<sequence>MSFQVWRHKSDAKGGFERIASRLFQCSVKHSKLVANLLNQNE</sequence>
<accession>A0A833N6Z7</accession>
<dbReference type="Proteomes" id="UP000469950">
    <property type="component" value="Unassembled WGS sequence"/>
</dbReference>
<comment type="caution">
    <text evidence="1">The sequence shown here is derived from an EMBL/GenBank/DDBJ whole genome shotgun (WGS) entry which is preliminary data.</text>
</comment>
<dbReference type="AlphaFoldDB" id="A0A833N6Z7"/>
<organism evidence="1 2">
    <name type="scientific">Marinobacter nauticus</name>
    <name type="common">Marinobacter hydrocarbonoclasticus</name>
    <name type="synonym">Marinobacter aquaeolei</name>
    <dbReference type="NCBI Taxonomy" id="2743"/>
    <lineage>
        <taxon>Bacteria</taxon>
        <taxon>Pseudomonadati</taxon>
        <taxon>Pseudomonadota</taxon>
        <taxon>Gammaproteobacteria</taxon>
        <taxon>Pseudomonadales</taxon>
        <taxon>Marinobacteraceae</taxon>
        <taxon>Marinobacter</taxon>
    </lineage>
</organism>
<evidence type="ECO:0000313" key="2">
    <source>
        <dbReference type="Proteomes" id="UP000469950"/>
    </source>
</evidence>
<proteinExistence type="predicted"/>
<protein>
    <submittedName>
        <fullName evidence="1">Uncharacterized protein</fullName>
    </submittedName>
</protein>
<gene>
    <name evidence="1" type="ORF">F6453_3206</name>
</gene>
<name>A0A833N6Z7_MARNT</name>
<reference evidence="1 2" key="1">
    <citation type="submission" date="2019-10" db="EMBL/GenBank/DDBJ databases">
        <title>Draft genome sequence of Marinobacter hydrocarbonoclasticus NCT7M from the microbiome of the marine copepod.</title>
        <authorList>
            <person name="Nuttall R."/>
            <person name="Sharma G."/>
            <person name="Moisander P."/>
        </authorList>
    </citation>
    <scope>NUCLEOTIDE SEQUENCE [LARGE SCALE GENOMIC DNA]</scope>
    <source>
        <strain evidence="1 2">NCT7M</strain>
    </source>
</reference>